<keyword evidence="7" id="KW-1185">Reference proteome</keyword>
<evidence type="ECO:0000256" key="3">
    <source>
        <dbReference type="ARBA" id="ARBA00022737"/>
    </source>
</evidence>
<dbReference type="FunFam" id="2.160.10.10:FF:000025">
    <property type="entry name" value="Hexapeptide-repeat containing-acetyltransferase"/>
    <property type="match status" value="1"/>
</dbReference>
<comment type="similarity">
    <text evidence="1">Belongs to the transferase hexapeptide repeat family.</text>
</comment>
<organism evidence="6 7">
    <name type="scientific">Carpediemonas membranifera</name>
    <dbReference type="NCBI Taxonomy" id="201153"/>
    <lineage>
        <taxon>Eukaryota</taxon>
        <taxon>Metamonada</taxon>
        <taxon>Carpediemonas-like organisms</taxon>
        <taxon>Carpediemonas</taxon>
    </lineage>
</organism>
<dbReference type="OrthoDB" id="25818at2759"/>
<dbReference type="Pfam" id="PF00132">
    <property type="entry name" value="Hexapep"/>
    <property type="match status" value="1"/>
</dbReference>
<keyword evidence="2" id="KW-0808">Transferase</keyword>
<dbReference type="PANTHER" id="PTHR43017">
    <property type="entry name" value="GALACTOSIDE O-ACETYLTRANSFERASE"/>
    <property type="match status" value="1"/>
</dbReference>
<dbReference type="Gene3D" id="2.160.10.10">
    <property type="entry name" value="Hexapeptide repeat proteins"/>
    <property type="match status" value="1"/>
</dbReference>
<comment type="caution">
    <text evidence="6">The sequence shown here is derived from an EMBL/GenBank/DDBJ whole genome shotgun (WGS) entry which is preliminary data.</text>
</comment>
<dbReference type="PROSITE" id="PS00101">
    <property type="entry name" value="HEXAPEP_TRANSFERASES"/>
    <property type="match status" value="1"/>
</dbReference>
<dbReference type="InterPro" id="IPR024688">
    <property type="entry name" value="Mac_dom"/>
</dbReference>
<sequence length="187" mass="19867">MIAGEAYDAWDTELVDARIAARYKLKALNVSIPMTPEWREAINSLIPGSNDAFIEPPFRCDYGTNIHLDRSFYANFNCTMLDICPITIGENVMLGPNVQLYTAAHPLDVQGRVVDAVEFGKPIIISDNVWIGGGAIICPGVTVGANSVIGAGSVVTMDVPSDVVAAGNPCRVIRPIDNGGASGCDKT</sequence>
<protein>
    <submittedName>
        <fullName evidence="6">Maltose O-acetyltransferase</fullName>
    </submittedName>
</protein>
<dbReference type="EMBL" id="JAHDYR010000005">
    <property type="protein sequence ID" value="KAG9396875.1"/>
    <property type="molecule type" value="Genomic_DNA"/>
</dbReference>
<reference evidence="6" key="1">
    <citation type="submission" date="2021-05" db="EMBL/GenBank/DDBJ databases">
        <title>A free-living protist that lacks canonical eukaryotic 1 DNA replication and segregation systems.</title>
        <authorList>
            <person name="Salas-Leiva D.E."/>
            <person name="Tromer E.C."/>
            <person name="Curtis B.A."/>
            <person name="Jerlstrom-Hultqvist J."/>
            <person name="Kolisko M."/>
            <person name="Yi Z."/>
            <person name="Salas-Leiva J.S."/>
            <person name="Gallot-Lavallee L."/>
            <person name="Kops G.J.P.L."/>
            <person name="Archibald J.M."/>
            <person name="Simpson A.G.B."/>
            <person name="Roger A.J."/>
        </authorList>
    </citation>
    <scope>NUCLEOTIDE SEQUENCE</scope>
    <source>
        <strain evidence="6">BICM</strain>
    </source>
</reference>
<dbReference type="SUPFAM" id="SSF51161">
    <property type="entry name" value="Trimeric LpxA-like enzymes"/>
    <property type="match status" value="1"/>
</dbReference>
<dbReference type="Proteomes" id="UP000717585">
    <property type="component" value="Unassembled WGS sequence"/>
</dbReference>
<evidence type="ECO:0000259" key="5">
    <source>
        <dbReference type="Pfam" id="PF12464"/>
    </source>
</evidence>
<evidence type="ECO:0000313" key="7">
    <source>
        <dbReference type="Proteomes" id="UP000717585"/>
    </source>
</evidence>
<evidence type="ECO:0000256" key="1">
    <source>
        <dbReference type="ARBA" id="ARBA00007274"/>
    </source>
</evidence>
<dbReference type="CDD" id="cd03357">
    <property type="entry name" value="LbH_MAT_GAT"/>
    <property type="match status" value="1"/>
</dbReference>
<dbReference type="Pfam" id="PF12464">
    <property type="entry name" value="Mac"/>
    <property type="match status" value="1"/>
</dbReference>
<evidence type="ECO:0000256" key="4">
    <source>
        <dbReference type="ARBA" id="ARBA00023315"/>
    </source>
</evidence>
<gene>
    <name evidence="6" type="ORF">J8273_1922</name>
</gene>
<keyword evidence="4" id="KW-0012">Acyltransferase</keyword>
<dbReference type="PANTHER" id="PTHR43017:SF1">
    <property type="entry name" value="ACETYLTRANSFERASE YJL218W-RELATED"/>
    <property type="match status" value="1"/>
</dbReference>
<dbReference type="InterPro" id="IPR018357">
    <property type="entry name" value="Hexapep_transf_CS"/>
</dbReference>
<dbReference type="AlphaFoldDB" id="A0A8J6B0T9"/>
<dbReference type="InterPro" id="IPR039369">
    <property type="entry name" value="LacA-like"/>
</dbReference>
<evidence type="ECO:0000313" key="6">
    <source>
        <dbReference type="EMBL" id="KAG9396875.1"/>
    </source>
</evidence>
<dbReference type="InterPro" id="IPR001451">
    <property type="entry name" value="Hexapep"/>
</dbReference>
<accession>A0A8J6B0T9</accession>
<proteinExistence type="inferred from homology"/>
<name>A0A8J6B0T9_9EUKA</name>
<keyword evidence="3" id="KW-0677">Repeat</keyword>
<dbReference type="InterPro" id="IPR011004">
    <property type="entry name" value="Trimer_LpxA-like_sf"/>
</dbReference>
<dbReference type="GO" id="GO:0008870">
    <property type="term" value="F:galactoside O-acetyltransferase activity"/>
    <property type="evidence" value="ECO:0007669"/>
    <property type="project" value="TreeGrafter"/>
</dbReference>
<feature type="domain" description="Maltose/galactoside acetyltransferase" evidence="5">
    <location>
        <begin position="1"/>
        <end position="42"/>
    </location>
</feature>
<evidence type="ECO:0000256" key="2">
    <source>
        <dbReference type="ARBA" id="ARBA00022679"/>
    </source>
</evidence>